<keyword evidence="5" id="KW-0399">Innate immunity</keyword>
<evidence type="ECO:0000256" key="8">
    <source>
        <dbReference type="ARBA" id="ARBA00023022"/>
    </source>
</evidence>
<dbReference type="CDD" id="cd08544">
    <property type="entry name" value="Reeler"/>
    <property type="match status" value="1"/>
</dbReference>
<keyword evidence="4" id="KW-0929">Antimicrobial</keyword>
<dbReference type="GO" id="GO:0045087">
    <property type="term" value="P:innate immune response"/>
    <property type="evidence" value="ECO:0007669"/>
    <property type="project" value="UniProtKB-KW"/>
</dbReference>
<protein>
    <recommendedName>
        <fullName evidence="10">Reelin domain-containing protein</fullName>
    </recommendedName>
</protein>
<evidence type="ECO:0000256" key="9">
    <source>
        <dbReference type="SAM" id="SignalP"/>
    </source>
</evidence>
<dbReference type="PANTHER" id="PTHR45828">
    <property type="entry name" value="CYTOCHROME B561/FERRIC REDUCTASE TRANSMEMBRANE"/>
    <property type="match status" value="1"/>
</dbReference>
<dbReference type="EMBL" id="CAJHNH020000963">
    <property type="protein sequence ID" value="CAG5120772.1"/>
    <property type="molecule type" value="Genomic_DNA"/>
</dbReference>
<comment type="subcellular location">
    <subcellularLocation>
        <location evidence="1">Secreted</location>
    </subcellularLocation>
</comment>
<keyword evidence="6 9" id="KW-0732">Signal</keyword>
<feature type="signal peptide" evidence="9">
    <location>
        <begin position="1"/>
        <end position="20"/>
    </location>
</feature>
<evidence type="ECO:0000259" key="10">
    <source>
        <dbReference type="PROSITE" id="PS51019"/>
    </source>
</evidence>
<keyword evidence="8" id="KW-0044">Antibiotic</keyword>
<dbReference type="PANTHER" id="PTHR45828:SF9">
    <property type="entry name" value="CELL WALL INTEGRITY AND STRESS RESPONSE COMPONENT 4-LIKE-RELATED"/>
    <property type="match status" value="1"/>
</dbReference>
<feature type="non-terminal residue" evidence="11">
    <location>
        <position position="134"/>
    </location>
</feature>
<feature type="domain" description="Reelin" evidence="10">
    <location>
        <begin position="16"/>
        <end position="134"/>
    </location>
</feature>
<proteinExistence type="inferred from homology"/>
<dbReference type="AlphaFoldDB" id="A0A8S3YZC3"/>
<dbReference type="Gene3D" id="2.60.40.4060">
    <property type="entry name" value="Reeler domain"/>
    <property type="match status" value="1"/>
</dbReference>
<accession>A0A8S3YZC3</accession>
<evidence type="ECO:0000256" key="1">
    <source>
        <dbReference type="ARBA" id="ARBA00004613"/>
    </source>
</evidence>
<comment type="similarity">
    <text evidence="2">Belongs to the insect defense protein family.</text>
</comment>
<dbReference type="GO" id="GO:0042742">
    <property type="term" value="P:defense response to bacterium"/>
    <property type="evidence" value="ECO:0007669"/>
    <property type="project" value="UniProtKB-KW"/>
</dbReference>
<reference evidence="11" key="1">
    <citation type="submission" date="2021-04" db="EMBL/GenBank/DDBJ databases">
        <authorList>
            <consortium name="Molecular Ecology Group"/>
        </authorList>
    </citation>
    <scope>NUCLEOTIDE SEQUENCE</scope>
</reference>
<dbReference type="GO" id="GO:0016020">
    <property type="term" value="C:membrane"/>
    <property type="evidence" value="ECO:0007669"/>
    <property type="project" value="TreeGrafter"/>
</dbReference>
<evidence type="ECO:0000256" key="7">
    <source>
        <dbReference type="ARBA" id="ARBA00022859"/>
    </source>
</evidence>
<organism evidence="11 12">
    <name type="scientific">Candidula unifasciata</name>
    <dbReference type="NCBI Taxonomy" id="100452"/>
    <lineage>
        <taxon>Eukaryota</taxon>
        <taxon>Metazoa</taxon>
        <taxon>Spiralia</taxon>
        <taxon>Lophotrochozoa</taxon>
        <taxon>Mollusca</taxon>
        <taxon>Gastropoda</taxon>
        <taxon>Heterobranchia</taxon>
        <taxon>Euthyneura</taxon>
        <taxon>Panpulmonata</taxon>
        <taxon>Eupulmonata</taxon>
        <taxon>Stylommatophora</taxon>
        <taxon>Helicina</taxon>
        <taxon>Helicoidea</taxon>
        <taxon>Geomitridae</taxon>
        <taxon>Candidula</taxon>
    </lineage>
</organism>
<dbReference type="PROSITE" id="PS51019">
    <property type="entry name" value="REELIN"/>
    <property type="match status" value="1"/>
</dbReference>
<evidence type="ECO:0000256" key="6">
    <source>
        <dbReference type="ARBA" id="ARBA00022729"/>
    </source>
</evidence>
<comment type="caution">
    <text evidence="11">The sequence shown here is derived from an EMBL/GenBank/DDBJ whole genome shotgun (WGS) entry which is preliminary data.</text>
</comment>
<keyword evidence="3" id="KW-0964">Secreted</keyword>
<keyword evidence="7" id="KW-0391">Immunity</keyword>
<evidence type="ECO:0000313" key="11">
    <source>
        <dbReference type="EMBL" id="CAG5120772.1"/>
    </source>
</evidence>
<feature type="chain" id="PRO_5035819732" description="Reelin domain-containing protein" evidence="9">
    <location>
        <begin position="21"/>
        <end position="134"/>
    </location>
</feature>
<evidence type="ECO:0000256" key="2">
    <source>
        <dbReference type="ARBA" id="ARBA00008501"/>
    </source>
</evidence>
<gene>
    <name evidence="11" type="ORF">CUNI_LOCUS6330</name>
</gene>
<dbReference type="Pfam" id="PF02014">
    <property type="entry name" value="Reeler"/>
    <property type="match status" value="1"/>
</dbReference>
<evidence type="ECO:0000256" key="4">
    <source>
        <dbReference type="ARBA" id="ARBA00022529"/>
    </source>
</evidence>
<evidence type="ECO:0000256" key="3">
    <source>
        <dbReference type="ARBA" id="ARBA00022525"/>
    </source>
</evidence>
<name>A0A8S3YZC3_9EUPU</name>
<evidence type="ECO:0000313" key="12">
    <source>
        <dbReference type="Proteomes" id="UP000678393"/>
    </source>
</evidence>
<dbReference type="GO" id="GO:0005576">
    <property type="term" value="C:extracellular region"/>
    <property type="evidence" value="ECO:0007669"/>
    <property type="project" value="UniProtKB-SubCell"/>
</dbReference>
<dbReference type="OrthoDB" id="6110619at2759"/>
<sequence>MTHLVHLITILLICRTQMAASYSSGAPAPACSALDPSPGHGTSTVNDPSPYNLTFSAASYRPGEVIEVTLDGAPFEGFLILARPTLGSSGPVGNFSAGNNSKVACSVTHNSKTVKSSISFNWTAPSVAVGSVEF</sequence>
<keyword evidence="12" id="KW-1185">Reference proteome</keyword>
<dbReference type="InterPro" id="IPR051237">
    <property type="entry name" value="Ferric-chelate_Red/DefProt"/>
</dbReference>
<dbReference type="InterPro" id="IPR002861">
    <property type="entry name" value="Reeler_dom"/>
</dbReference>
<dbReference type="InterPro" id="IPR042307">
    <property type="entry name" value="Reeler_sf"/>
</dbReference>
<dbReference type="Proteomes" id="UP000678393">
    <property type="component" value="Unassembled WGS sequence"/>
</dbReference>
<evidence type="ECO:0000256" key="5">
    <source>
        <dbReference type="ARBA" id="ARBA00022588"/>
    </source>
</evidence>